<keyword evidence="4 7" id="KW-0812">Transmembrane</keyword>
<protein>
    <submittedName>
        <fullName evidence="9">Sulfonate transport system permease protein</fullName>
    </submittedName>
</protein>
<sequence>MLPPISDVLDVGRYLAGTGELPRHLVISLRRIAIGFGVGATAGLVLGFAVGMSRLADGLFDRSLQMVRTIPHLALVPLMIAWFGIGELPKVLLVALGTLFPVYLNTVNGIRGVEPKLIELGRSYGLGGFGVIRRVVVPGALPSILTGIRYALGVAWLTLVVAETIASRDGIGFLAQNARELLRTDQIVLAVLLYAIAGFLADAVIRGIERLTLPWHPHFRRGA</sequence>
<evidence type="ECO:0000256" key="2">
    <source>
        <dbReference type="ARBA" id="ARBA00022448"/>
    </source>
</evidence>
<organism evidence="9 10">
    <name type="scientific">Saccharopolyspora phatthalungensis</name>
    <dbReference type="NCBI Taxonomy" id="664693"/>
    <lineage>
        <taxon>Bacteria</taxon>
        <taxon>Bacillati</taxon>
        <taxon>Actinomycetota</taxon>
        <taxon>Actinomycetes</taxon>
        <taxon>Pseudonocardiales</taxon>
        <taxon>Pseudonocardiaceae</taxon>
        <taxon>Saccharopolyspora</taxon>
    </lineage>
</organism>
<gene>
    <name evidence="9" type="ORF">BJ970_007084</name>
</gene>
<proteinExistence type="inferred from homology"/>
<feature type="transmembrane region" description="Helical" evidence="7">
    <location>
        <begin position="187"/>
        <end position="208"/>
    </location>
</feature>
<evidence type="ECO:0000313" key="10">
    <source>
        <dbReference type="Proteomes" id="UP000584374"/>
    </source>
</evidence>
<evidence type="ECO:0000256" key="4">
    <source>
        <dbReference type="ARBA" id="ARBA00022692"/>
    </source>
</evidence>
<keyword evidence="10" id="KW-1185">Reference proteome</keyword>
<feature type="transmembrane region" description="Helical" evidence="7">
    <location>
        <begin position="147"/>
        <end position="166"/>
    </location>
</feature>
<evidence type="ECO:0000256" key="3">
    <source>
        <dbReference type="ARBA" id="ARBA00022475"/>
    </source>
</evidence>
<evidence type="ECO:0000256" key="6">
    <source>
        <dbReference type="ARBA" id="ARBA00023136"/>
    </source>
</evidence>
<dbReference type="SUPFAM" id="SSF161098">
    <property type="entry name" value="MetI-like"/>
    <property type="match status" value="1"/>
</dbReference>
<evidence type="ECO:0000256" key="5">
    <source>
        <dbReference type="ARBA" id="ARBA00022989"/>
    </source>
</evidence>
<dbReference type="PANTHER" id="PTHR30151:SF38">
    <property type="entry name" value="ALIPHATIC SULFONATES TRANSPORT PERMEASE PROTEIN SSUC-RELATED"/>
    <property type="match status" value="1"/>
</dbReference>
<dbReference type="InterPro" id="IPR035906">
    <property type="entry name" value="MetI-like_sf"/>
</dbReference>
<feature type="transmembrane region" description="Helical" evidence="7">
    <location>
        <begin position="32"/>
        <end position="55"/>
    </location>
</feature>
<comment type="caution">
    <text evidence="9">The sequence shown here is derived from an EMBL/GenBank/DDBJ whole genome shotgun (WGS) entry which is preliminary data.</text>
</comment>
<dbReference type="FunFam" id="1.10.3720.10:FF:000003">
    <property type="entry name" value="Aliphatic sulfonate ABC transporter permease"/>
    <property type="match status" value="1"/>
</dbReference>
<keyword evidence="3" id="KW-1003">Cell membrane</keyword>
<feature type="transmembrane region" description="Helical" evidence="7">
    <location>
        <begin position="67"/>
        <end position="85"/>
    </location>
</feature>
<accession>A0A840QK02</accession>
<dbReference type="Gene3D" id="1.10.3720.10">
    <property type="entry name" value="MetI-like"/>
    <property type="match status" value="1"/>
</dbReference>
<comment type="subcellular location">
    <subcellularLocation>
        <location evidence="1 7">Cell membrane</location>
        <topology evidence="1 7">Multi-pass membrane protein</topology>
    </subcellularLocation>
</comment>
<comment type="similarity">
    <text evidence="7">Belongs to the binding-protein-dependent transport system permease family.</text>
</comment>
<dbReference type="CDD" id="cd06261">
    <property type="entry name" value="TM_PBP2"/>
    <property type="match status" value="1"/>
</dbReference>
<name>A0A840QK02_9PSEU</name>
<feature type="transmembrane region" description="Helical" evidence="7">
    <location>
        <begin position="123"/>
        <end position="141"/>
    </location>
</feature>
<dbReference type="InterPro" id="IPR000515">
    <property type="entry name" value="MetI-like"/>
</dbReference>
<dbReference type="RefSeq" id="WP_221468386.1">
    <property type="nucleotide sequence ID" value="NZ_JACHIW010000002.1"/>
</dbReference>
<evidence type="ECO:0000313" key="9">
    <source>
        <dbReference type="EMBL" id="MBB5159485.1"/>
    </source>
</evidence>
<dbReference type="Pfam" id="PF00528">
    <property type="entry name" value="BPD_transp_1"/>
    <property type="match status" value="1"/>
</dbReference>
<dbReference type="Proteomes" id="UP000584374">
    <property type="component" value="Unassembled WGS sequence"/>
</dbReference>
<dbReference type="AlphaFoldDB" id="A0A840QK02"/>
<evidence type="ECO:0000256" key="7">
    <source>
        <dbReference type="RuleBase" id="RU363032"/>
    </source>
</evidence>
<evidence type="ECO:0000256" key="1">
    <source>
        <dbReference type="ARBA" id="ARBA00004651"/>
    </source>
</evidence>
<dbReference type="PANTHER" id="PTHR30151">
    <property type="entry name" value="ALKANE SULFONATE ABC TRANSPORTER-RELATED, MEMBRANE SUBUNIT"/>
    <property type="match status" value="1"/>
</dbReference>
<keyword evidence="2 7" id="KW-0813">Transport</keyword>
<keyword evidence="5 7" id="KW-1133">Transmembrane helix</keyword>
<dbReference type="EMBL" id="JACHIW010000002">
    <property type="protein sequence ID" value="MBB5159485.1"/>
    <property type="molecule type" value="Genomic_DNA"/>
</dbReference>
<keyword evidence="6 7" id="KW-0472">Membrane</keyword>
<evidence type="ECO:0000259" key="8">
    <source>
        <dbReference type="PROSITE" id="PS50928"/>
    </source>
</evidence>
<feature type="transmembrane region" description="Helical" evidence="7">
    <location>
        <begin position="91"/>
        <end position="111"/>
    </location>
</feature>
<dbReference type="PROSITE" id="PS50928">
    <property type="entry name" value="ABC_TM1"/>
    <property type="match status" value="1"/>
</dbReference>
<feature type="domain" description="ABC transmembrane type-1" evidence="8">
    <location>
        <begin position="21"/>
        <end position="205"/>
    </location>
</feature>
<reference evidence="9 10" key="1">
    <citation type="submission" date="2020-08" db="EMBL/GenBank/DDBJ databases">
        <title>Sequencing the genomes of 1000 actinobacteria strains.</title>
        <authorList>
            <person name="Klenk H.-P."/>
        </authorList>
    </citation>
    <scope>NUCLEOTIDE SEQUENCE [LARGE SCALE GENOMIC DNA]</scope>
    <source>
        <strain evidence="9 10">DSM 45584</strain>
    </source>
</reference>
<dbReference type="GO" id="GO:0005886">
    <property type="term" value="C:plasma membrane"/>
    <property type="evidence" value="ECO:0007669"/>
    <property type="project" value="UniProtKB-SubCell"/>
</dbReference>
<dbReference type="GO" id="GO:0042918">
    <property type="term" value="P:alkanesulfonate transmembrane transport"/>
    <property type="evidence" value="ECO:0007669"/>
    <property type="project" value="UniProtKB-ARBA"/>
</dbReference>